<proteinExistence type="predicted"/>
<dbReference type="OrthoDB" id="5771510at2"/>
<sequence length="85" mass="9478">MTISKHTDKAPAYVVCIDNSDYPASLELHKIYRVLPDEDAGTDADLRIIDESGEDFLYSADRFVPIAVPIAARKSIELTVLPMRL</sequence>
<keyword evidence="2" id="KW-1185">Reference proteome</keyword>
<evidence type="ECO:0000313" key="2">
    <source>
        <dbReference type="Proteomes" id="UP000232638"/>
    </source>
</evidence>
<protein>
    <submittedName>
        <fullName evidence="1">Uncharacterized protein</fullName>
    </submittedName>
</protein>
<evidence type="ECO:0000313" key="1">
    <source>
        <dbReference type="EMBL" id="AUB82963.1"/>
    </source>
</evidence>
<accession>A0A2K8UBK7</accession>
<dbReference type="EMBL" id="CP020370">
    <property type="protein sequence ID" value="AUB82963.1"/>
    <property type="molecule type" value="Genomic_DNA"/>
</dbReference>
<name>A0A2K8UBK7_9GAMM</name>
<organism evidence="1 2">
    <name type="scientific">Candidatus Thiodictyon syntrophicum</name>
    <dbReference type="NCBI Taxonomy" id="1166950"/>
    <lineage>
        <taxon>Bacteria</taxon>
        <taxon>Pseudomonadati</taxon>
        <taxon>Pseudomonadota</taxon>
        <taxon>Gammaproteobacteria</taxon>
        <taxon>Chromatiales</taxon>
        <taxon>Chromatiaceae</taxon>
        <taxon>Thiodictyon</taxon>
    </lineage>
</organism>
<dbReference type="RefSeq" id="WP_100920667.1">
    <property type="nucleotide sequence ID" value="NZ_CP020370.1"/>
</dbReference>
<dbReference type="Proteomes" id="UP000232638">
    <property type="component" value="Chromosome"/>
</dbReference>
<reference evidence="1 2" key="1">
    <citation type="submission" date="2017-03" db="EMBL/GenBank/DDBJ databases">
        <title>Complete genome sequence of Candidatus 'Thiodictyon syntrophicum' sp. nov. strain Cad16T, a photolithoautotroph purple sulfur bacterium isolated from an alpine meromictic lake.</title>
        <authorList>
            <person name="Luedin S.M."/>
            <person name="Pothier J.F."/>
            <person name="Danza F."/>
            <person name="Storelli N."/>
            <person name="Wittwer M."/>
            <person name="Tonolla M."/>
        </authorList>
    </citation>
    <scope>NUCLEOTIDE SEQUENCE [LARGE SCALE GENOMIC DNA]</scope>
    <source>
        <strain evidence="1 2">Cad16T</strain>
    </source>
</reference>
<gene>
    <name evidence="1" type="ORF">THSYN_19775</name>
</gene>
<dbReference type="AlphaFoldDB" id="A0A2K8UBK7"/>
<dbReference type="KEGG" id="tsy:THSYN_19775"/>